<dbReference type="GO" id="GO:0030246">
    <property type="term" value="F:carbohydrate binding"/>
    <property type="evidence" value="ECO:0007669"/>
    <property type="project" value="UniProtKB-ARBA"/>
</dbReference>
<dbReference type="InterPro" id="IPR028082">
    <property type="entry name" value="Peripla_BP_I"/>
</dbReference>
<dbReference type="KEGG" id="rfr:Rfer_1903"/>
<dbReference type="GO" id="GO:0030313">
    <property type="term" value="C:cell envelope"/>
    <property type="evidence" value="ECO:0007669"/>
    <property type="project" value="UniProtKB-SubCell"/>
</dbReference>
<feature type="domain" description="Periplasmic binding protein" evidence="5">
    <location>
        <begin position="45"/>
        <end position="310"/>
    </location>
</feature>
<dbReference type="CDD" id="cd19973">
    <property type="entry name" value="PBP1_ABC_sugar_binding-like"/>
    <property type="match status" value="1"/>
</dbReference>
<evidence type="ECO:0000259" key="5">
    <source>
        <dbReference type="Pfam" id="PF13407"/>
    </source>
</evidence>
<keyword evidence="7" id="KW-1185">Reference proteome</keyword>
<evidence type="ECO:0000256" key="3">
    <source>
        <dbReference type="ARBA" id="ARBA00022729"/>
    </source>
</evidence>
<name>Q21X74_ALBFT</name>
<evidence type="ECO:0000313" key="7">
    <source>
        <dbReference type="Proteomes" id="UP000008332"/>
    </source>
</evidence>
<organism evidence="6 7">
    <name type="scientific">Albidiferax ferrireducens (strain ATCC BAA-621 / DSM 15236 / T118)</name>
    <name type="common">Rhodoferax ferrireducens</name>
    <dbReference type="NCBI Taxonomy" id="338969"/>
    <lineage>
        <taxon>Bacteria</taxon>
        <taxon>Pseudomonadati</taxon>
        <taxon>Pseudomonadota</taxon>
        <taxon>Betaproteobacteria</taxon>
        <taxon>Burkholderiales</taxon>
        <taxon>Comamonadaceae</taxon>
        <taxon>Rhodoferax</taxon>
    </lineage>
</organism>
<evidence type="ECO:0000256" key="2">
    <source>
        <dbReference type="ARBA" id="ARBA00007639"/>
    </source>
</evidence>
<dbReference type="PANTHER" id="PTHR46847">
    <property type="entry name" value="D-ALLOSE-BINDING PERIPLASMIC PROTEIN-RELATED"/>
    <property type="match status" value="1"/>
</dbReference>
<proteinExistence type="inferred from homology"/>
<comment type="subcellular location">
    <subcellularLocation>
        <location evidence="1">Cell envelope</location>
    </subcellularLocation>
</comment>
<dbReference type="Gene3D" id="3.40.50.2300">
    <property type="match status" value="2"/>
</dbReference>
<evidence type="ECO:0000313" key="6">
    <source>
        <dbReference type="EMBL" id="ABD69629.1"/>
    </source>
</evidence>
<dbReference type="Proteomes" id="UP000008332">
    <property type="component" value="Chromosome"/>
</dbReference>
<dbReference type="EMBL" id="CP000267">
    <property type="protein sequence ID" value="ABD69629.1"/>
    <property type="molecule type" value="Genomic_DNA"/>
</dbReference>
<sequence>MSHYKHPGRKVCNQEGHHMKLSTTLILSTLTLAASAAFAADQPVIGLITKTETNPFFVKMKEGAQAEAKKAGAKLMTATGKKDGDTASQITALENMAAAGAKTILITSTGDAIIPTVKKVQAKGVQVIALDSPFDGADALFATDNYKAGVLIGQYAKAALGDKPAKIAMLDLFPGHPVGAQRHNGFMSGFGLKANDAKSNELSSTAETVCAGDTDGNQAKGQTAMENCLQKNPDINVVYTINEPAAAGAYNALKKAGKEKGVIIVSVDGGCQGVKDTAAGKIAATSQQYPLKMASMGVAAGVEYAKTGKKVSGYVDTGVTLIANKAVTGVDSKDTKVGLDLCWGNK</sequence>
<dbReference type="InterPro" id="IPR025997">
    <property type="entry name" value="SBP_2_dom"/>
</dbReference>
<gene>
    <name evidence="6" type="ordered locus">Rfer_1903</name>
</gene>
<evidence type="ECO:0000256" key="1">
    <source>
        <dbReference type="ARBA" id="ARBA00004196"/>
    </source>
</evidence>
<dbReference type="AlphaFoldDB" id="Q21X74"/>
<dbReference type="Pfam" id="PF13407">
    <property type="entry name" value="Peripla_BP_4"/>
    <property type="match status" value="1"/>
</dbReference>
<feature type="signal peptide" evidence="4">
    <location>
        <begin position="1"/>
        <end position="39"/>
    </location>
</feature>
<feature type="chain" id="PRO_5004200740" evidence="4">
    <location>
        <begin position="40"/>
        <end position="346"/>
    </location>
</feature>
<dbReference type="OrthoDB" id="4827464at2"/>
<comment type="similarity">
    <text evidence="2">Belongs to the bacterial solute-binding protein 2 family.</text>
</comment>
<reference evidence="7" key="1">
    <citation type="submission" date="2006-02" db="EMBL/GenBank/DDBJ databases">
        <title>Complete sequence of chromosome of Rhodoferax ferrireducens DSM 15236.</title>
        <authorList>
            <person name="Copeland A."/>
            <person name="Lucas S."/>
            <person name="Lapidus A."/>
            <person name="Barry K."/>
            <person name="Detter J.C."/>
            <person name="Glavina del Rio T."/>
            <person name="Hammon N."/>
            <person name="Israni S."/>
            <person name="Pitluck S."/>
            <person name="Brettin T."/>
            <person name="Bruce D."/>
            <person name="Han C."/>
            <person name="Tapia R."/>
            <person name="Gilna P."/>
            <person name="Kiss H."/>
            <person name="Schmutz J."/>
            <person name="Larimer F."/>
            <person name="Land M."/>
            <person name="Kyrpides N."/>
            <person name="Ivanova N."/>
            <person name="Richardson P."/>
        </authorList>
    </citation>
    <scope>NUCLEOTIDE SEQUENCE [LARGE SCALE GENOMIC DNA]</scope>
    <source>
        <strain evidence="7">ATCC BAA-621 / DSM 15236 / T118</strain>
    </source>
</reference>
<dbReference type="PANTHER" id="PTHR46847:SF1">
    <property type="entry name" value="D-ALLOSE-BINDING PERIPLASMIC PROTEIN-RELATED"/>
    <property type="match status" value="1"/>
</dbReference>
<dbReference type="HOGENOM" id="CLU_037628_3_3_4"/>
<evidence type="ECO:0000256" key="4">
    <source>
        <dbReference type="SAM" id="SignalP"/>
    </source>
</evidence>
<dbReference type="SUPFAM" id="SSF53822">
    <property type="entry name" value="Periplasmic binding protein-like I"/>
    <property type="match status" value="1"/>
</dbReference>
<dbReference type="eggNOG" id="COG1879">
    <property type="taxonomic scope" value="Bacteria"/>
</dbReference>
<keyword evidence="3 4" id="KW-0732">Signal</keyword>
<protein>
    <submittedName>
        <fullName evidence="6">Periplasmic binding protein/LacI transcriptional regulator</fullName>
    </submittedName>
</protein>
<accession>Q21X74</accession>
<dbReference type="STRING" id="338969.Rfer_1903"/>